<dbReference type="Gramene" id="TraesSTA5A03G02658910.1">
    <property type="protein sequence ID" value="TraesSTA5A03G02658910.1"/>
    <property type="gene ID" value="TraesSTA5A03G02658910"/>
</dbReference>
<dbReference type="AlphaFoldDB" id="A0A3B6KIG1"/>
<evidence type="ECO:0000313" key="2">
    <source>
        <dbReference type="Proteomes" id="UP000019116"/>
    </source>
</evidence>
<dbReference type="Gramene" id="TraesRN5B0100556900.1">
    <property type="protein sequence ID" value="TraesRN5B0100556900.1"/>
    <property type="gene ID" value="TraesRN5B0100556900"/>
</dbReference>
<dbReference type="EnsemblPlants" id="TraesCS5A02G207800.1">
    <property type="protein sequence ID" value="TraesCS5A02G207800.1"/>
    <property type="gene ID" value="TraesCS5A02G207800"/>
</dbReference>
<name>A0A3B6KIG1_WHEAT</name>
<dbReference type="RefSeq" id="XP_044384986.1">
    <property type="nucleotide sequence ID" value="XM_044529051.1"/>
</dbReference>
<accession>A0A3B6KIG1</accession>
<protein>
    <submittedName>
        <fullName evidence="1">Uncharacterized protein</fullName>
    </submittedName>
</protein>
<dbReference type="STRING" id="4565.A0A3B6KIG1"/>
<dbReference type="Gramene" id="TraesCLE_scaffold_090895_01G000100.1">
    <property type="protein sequence ID" value="TraesCLE_scaffold_090895_01G000100.1"/>
    <property type="gene ID" value="TraesCLE_scaffold_090895_01G000100"/>
</dbReference>
<keyword evidence="2" id="KW-1185">Reference proteome</keyword>
<dbReference type="Gramene" id="TraesCAD_scaffold_127414_01G000100.1">
    <property type="protein sequence ID" value="TraesCAD_scaffold_127414_01G000100.1"/>
    <property type="gene ID" value="TraesCAD_scaffold_127414_01G000100"/>
</dbReference>
<proteinExistence type="predicted"/>
<reference evidence="1" key="1">
    <citation type="submission" date="2018-08" db="EMBL/GenBank/DDBJ databases">
        <authorList>
            <person name="Rossello M."/>
        </authorList>
    </citation>
    <scope>NUCLEOTIDE SEQUENCE [LARGE SCALE GENOMIC DNA]</scope>
    <source>
        <strain evidence="1">cv. Chinese Spring</strain>
    </source>
</reference>
<dbReference type="Gramene" id="TraesWEE_scaffold_023908_01G000100.1">
    <property type="protein sequence ID" value="TraesWEE_scaffold_023908_01G000100.1"/>
    <property type="gene ID" value="TraesWEE_scaffold_023908_01G000100"/>
</dbReference>
<evidence type="ECO:0000313" key="1">
    <source>
        <dbReference type="EnsemblPlants" id="TraesCS5A02G207800.1"/>
    </source>
</evidence>
<dbReference type="Gramene" id="TraesCS5A02G207800.1">
    <property type="protein sequence ID" value="TraesCS5A02G207800.1"/>
    <property type="gene ID" value="TraesCS5A02G207800"/>
</dbReference>
<reference evidence="1" key="2">
    <citation type="submission" date="2018-10" db="UniProtKB">
        <authorList>
            <consortium name="EnsemblPlants"/>
        </authorList>
    </citation>
    <scope>IDENTIFICATION</scope>
</reference>
<dbReference type="Gramene" id="TraesCS5A03G0538200.1">
    <property type="protein sequence ID" value="TraesCS5A03G0538200.1.CDS"/>
    <property type="gene ID" value="TraesCS5A03G0538200"/>
</dbReference>
<sequence length="194" mass="21850">MLPGREESPHCCCQILSEDGAAVHEGVEESTHTQCGTPERKDPGARQSPHPCRCIANEAALACELLKRGAKANDKEINLCNCIRHCALSLMYITGPHSDAAAAAMVGVAKEARKIREWLRNVNECYRFRSYSRRYEICLCDDIRVATFDLLKYILLNSTGHIWNKEPFVLMDFAIKRNKSKRQTTMAGTSDKYL</sequence>
<gene>
    <name evidence="1" type="primary">LOC123107042</name>
</gene>
<dbReference type="Proteomes" id="UP000019116">
    <property type="component" value="Chromosome 5A"/>
</dbReference>
<dbReference type="GeneID" id="123107042"/>
<organism evidence="1">
    <name type="scientific">Triticum aestivum</name>
    <name type="common">Wheat</name>
    <dbReference type="NCBI Taxonomy" id="4565"/>
    <lineage>
        <taxon>Eukaryota</taxon>
        <taxon>Viridiplantae</taxon>
        <taxon>Streptophyta</taxon>
        <taxon>Embryophyta</taxon>
        <taxon>Tracheophyta</taxon>
        <taxon>Spermatophyta</taxon>
        <taxon>Magnoliopsida</taxon>
        <taxon>Liliopsida</taxon>
        <taxon>Poales</taxon>
        <taxon>Poaceae</taxon>
        <taxon>BOP clade</taxon>
        <taxon>Pooideae</taxon>
        <taxon>Triticodae</taxon>
        <taxon>Triticeae</taxon>
        <taxon>Triticinae</taxon>
        <taxon>Triticum</taxon>
    </lineage>
</organism>
<dbReference type="Gramene" id="TraesROB_scaffold_065192_01G000100.1">
    <property type="protein sequence ID" value="TraesROB_scaffold_065192_01G000100.1"/>
    <property type="gene ID" value="TraesROB_scaffold_065192_01G000100"/>
</dbReference>